<dbReference type="EMBL" id="CAWUHD010000059">
    <property type="protein sequence ID" value="CAK7225228.1"/>
    <property type="molecule type" value="Genomic_DNA"/>
</dbReference>
<dbReference type="Proteomes" id="UP001642482">
    <property type="component" value="Unassembled WGS sequence"/>
</dbReference>
<dbReference type="InterPro" id="IPR011234">
    <property type="entry name" value="Fumarylacetoacetase-like_C"/>
</dbReference>
<evidence type="ECO:0000313" key="5">
    <source>
        <dbReference type="Proteomes" id="UP001642482"/>
    </source>
</evidence>
<name>A0ABP0C093_9PEZI</name>
<dbReference type="InterPro" id="IPR036663">
    <property type="entry name" value="Fumarylacetoacetase_C_sf"/>
</dbReference>
<keyword evidence="5" id="KW-1185">Reference proteome</keyword>
<evidence type="ECO:0000313" key="4">
    <source>
        <dbReference type="EMBL" id="CAK7225228.1"/>
    </source>
</evidence>
<evidence type="ECO:0000256" key="1">
    <source>
        <dbReference type="ARBA" id="ARBA00010211"/>
    </source>
</evidence>
<feature type="domain" description="Fumarylacetoacetase-like C-terminal" evidence="3">
    <location>
        <begin position="78"/>
        <end position="283"/>
    </location>
</feature>
<dbReference type="PANTHER" id="PTHR11820">
    <property type="entry name" value="ACYLPYRUVASE"/>
    <property type="match status" value="1"/>
</dbReference>
<keyword evidence="2" id="KW-0479">Metal-binding</keyword>
<dbReference type="Pfam" id="PF01557">
    <property type="entry name" value="FAA_hydrolase"/>
    <property type="match status" value="1"/>
</dbReference>
<reference evidence="4 5" key="1">
    <citation type="submission" date="2024-01" db="EMBL/GenBank/DDBJ databases">
        <authorList>
            <person name="Allen C."/>
            <person name="Tagirdzhanova G."/>
        </authorList>
    </citation>
    <scope>NUCLEOTIDE SEQUENCE [LARGE SCALE GENOMIC DNA]</scope>
</reference>
<dbReference type="Gene3D" id="3.90.850.10">
    <property type="entry name" value="Fumarylacetoacetase-like, C-terminal domain"/>
    <property type="match status" value="1"/>
</dbReference>
<accession>A0ABP0C093</accession>
<organism evidence="4 5">
    <name type="scientific">Sporothrix eucalyptigena</name>
    <dbReference type="NCBI Taxonomy" id="1812306"/>
    <lineage>
        <taxon>Eukaryota</taxon>
        <taxon>Fungi</taxon>
        <taxon>Dikarya</taxon>
        <taxon>Ascomycota</taxon>
        <taxon>Pezizomycotina</taxon>
        <taxon>Sordariomycetes</taxon>
        <taxon>Sordariomycetidae</taxon>
        <taxon>Ophiostomatales</taxon>
        <taxon>Ophiostomataceae</taxon>
        <taxon>Sporothrix</taxon>
    </lineage>
</organism>
<gene>
    <name evidence="4" type="ORF">SEUCBS140593_005831</name>
</gene>
<comment type="caution">
    <text evidence="4">The sequence shown here is derived from an EMBL/GenBank/DDBJ whole genome shotgun (WGS) entry which is preliminary data.</text>
</comment>
<proteinExistence type="inferred from homology"/>
<evidence type="ECO:0000259" key="3">
    <source>
        <dbReference type="Pfam" id="PF01557"/>
    </source>
</evidence>
<sequence length="289" mass="32114">MDSFLYLVRFRDEHGDVYYGEAGEPADGQVHSQATLVGRMVPVFRGTDPWDAEFALSDNDRRKIHEVLCPLARTPIFACVGLNYKQHAAEANMSYGTYPTVFTKPPDALSGPYDDVSIHPSCLEMDYESELCLVLKKDIKNWGGGALSDVVLGYTAGNDVSSRWWQNPTRSNHQHAVAKSFDKFAPLGPVLASPRAVPDPTQLHMTCFVNGELRQQTKIDDQIYDIPTVLAHLSRGMTLRRGTVIMTGTPSGVAAFRNPPAWLQDGDQVVVRVDKVGEICNKMVFERRS</sequence>
<protein>
    <recommendedName>
        <fullName evidence="3">Fumarylacetoacetase-like C-terminal domain-containing protein</fullName>
    </recommendedName>
</protein>
<evidence type="ECO:0000256" key="2">
    <source>
        <dbReference type="ARBA" id="ARBA00022723"/>
    </source>
</evidence>
<comment type="similarity">
    <text evidence="1">Belongs to the FAH family.</text>
</comment>
<dbReference type="SUPFAM" id="SSF56529">
    <property type="entry name" value="FAH"/>
    <property type="match status" value="1"/>
</dbReference>
<dbReference type="PANTHER" id="PTHR11820:SF7">
    <property type="entry name" value="ACYLPYRUVASE FAHD1, MITOCHONDRIAL"/>
    <property type="match status" value="1"/>
</dbReference>